<dbReference type="Gene3D" id="3.90.550.10">
    <property type="entry name" value="Spore Coat Polysaccharide Biosynthesis Protein SpsA, Chain A"/>
    <property type="match status" value="1"/>
</dbReference>
<dbReference type="InterPro" id="IPR029044">
    <property type="entry name" value="Nucleotide-diphossugar_trans"/>
</dbReference>
<feature type="region of interest" description="Disordered" evidence="3">
    <location>
        <begin position="370"/>
        <end position="401"/>
    </location>
</feature>
<dbReference type="PANTHER" id="PTHR45947:SF3">
    <property type="entry name" value="SULFOQUINOVOSYL TRANSFERASE SQD2"/>
    <property type="match status" value="1"/>
</dbReference>
<evidence type="ECO:0000256" key="3">
    <source>
        <dbReference type="SAM" id="MobiDB-lite"/>
    </source>
</evidence>
<dbReference type="Pfam" id="PF13439">
    <property type="entry name" value="Glyco_transf_4"/>
    <property type="match status" value="1"/>
</dbReference>
<evidence type="ECO:0000313" key="8">
    <source>
        <dbReference type="Proteomes" id="UP000239210"/>
    </source>
</evidence>
<dbReference type="PANTHER" id="PTHR45947">
    <property type="entry name" value="SULFOQUINOVOSYL TRANSFERASE SQD2"/>
    <property type="match status" value="1"/>
</dbReference>
<dbReference type="GO" id="GO:1901137">
    <property type="term" value="P:carbohydrate derivative biosynthetic process"/>
    <property type="evidence" value="ECO:0007669"/>
    <property type="project" value="UniProtKB-ARBA"/>
</dbReference>
<comment type="caution">
    <text evidence="7">The sequence shown here is derived from an EMBL/GenBank/DDBJ whole genome shotgun (WGS) entry which is preliminary data.</text>
</comment>
<dbReference type="SUPFAM" id="SSF53756">
    <property type="entry name" value="UDP-Glycosyltransferase/glycogen phosphorylase"/>
    <property type="match status" value="1"/>
</dbReference>
<feature type="domain" description="Glycosyltransferase 2-like" evidence="5">
    <location>
        <begin position="421"/>
        <end position="542"/>
    </location>
</feature>
<evidence type="ECO:0000259" key="5">
    <source>
        <dbReference type="Pfam" id="PF00535"/>
    </source>
</evidence>
<name>A0A2T0ST51_9ACTN</name>
<dbReference type="Gene3D" id="3.40.50.2000">
    <property type="entry name" value="Glycogen Phosphorylase B"/>
    <property type="match status" value="2"/>
</dbReference>
<sequence>MRHPDPVRILIFCGASEWGGAEIALGHLLAALSERYEVRLLGVDDAVLERLAARRPGTTYTVLPTVRGRWDLATARAHRRAMARIGADLVHLNLPTPFADPYTVLGATTLRRTPAVAVVHLPMPSPGPRIGRIVRFTASRISAVVGVSARSARQLEQILGLAPGGVRVVWNGVPAPGPPLPGAAPWGQLVVGGVGRLDRQKGFDVLLRAVAGLPAAHLVLVGDGPEREALEELAADLGLEERVTMVGWSSEAPRLMRSFDVLAVPSRWEGLPLVVLEAMLGGVPVVATPVGGVPDAVRHEETGLLVAVEDVGDLTAALHRLDGDPAFRRRLAAEAAAEAGRRFTAEAMVRSYEALHDELLARRAEQPAWRRWGGRRPRADRSTDAPSDDEVAAIPVGGPWPVLAPPPAPGVDRATEPPSFSVVIAAYQAEATIAAAVVSALEQTHPPLEVVVCDDGSTDGTADVLAGLGDAVRVVRRPNGGESAAKNTAVAAARGDYVVVLDADDVFHPRRLEALAWFARERPDLDVLTTDAIVEADGVPVRRAYHSAWRFPADDQRAAILDQNFVLGMCAVPRERWLAAGGFDESLSITADWEFWQRLVLDGSRVGLVDVPLARYRLAQGSLSSDPVRMAEARLRVLDRAAERTDLDRHDHEVIARARIRAHGERRWRMLTHSLDGDGQDVRKHALAVLVGRGERLRTRLGALLAVVAPDLARRRRLRRVGDTVEIASGIRVPRRT</sequence>
<protein>
    <submittedName>
        <fullName evidence="7">Glycosyltransferase involved in cell wall biosynthesis</fullName>
    </submittedName>
</protein>
<evidence type="ECO:0000313" key="7">
    <source>
        <dbReference type="EMBL" id="PRY36591.1"/>
    </source>
</evidence>
<feature type="domain" description="Glycosyltransferase subfamily 4-like N-terminal" evidence="6">
    <location>
        <begin position="18"/>
        <end position="173"/>
    </location>
</feature>
<dbReference type="Pfam" id="PF00535">
    <property type="entry name" value="Glycos_transf_2"/>
    <property type="match status" value="1"/>
</dbReference>
<keyword evidence="2 7" id="KW-0808">Transferase</keyword>
<keyword evidence="8" id="KW-1185">Reference proteome</keyword>
<dbReference type="Proteomes" id="UP000239210">
    <property type="component" value="Unassembled WGS sequence"/>
</dbReference>
<evidence type="ECO:0000256" key="1">
    <source>
        <dbReference type="ARBA" id="ARBA00022676"/>
    </source>
</evidence>
<organism evidence="7 8">
    <name type="scientific">Geodermatophilus tzadiensis</name>
    <dbReference type="NCBI Taxonomy" id="1137988"/>
    <lineage>
        <taxon>Bacteria</taxon>
        <taxon>Bacillati</taxon>
        <taxon>Actinomycetota</taxon>
        <taxon>Actinomycetes</taxon>
        <taxon>Geodermatophilales</taxon>
        <taxon>Geodermatophilaceae</taxon>
        <taxon>Geodermatophilus</taxon>
    </lineage>
</organism>
<dbReference type="OrthoDB" id="477186at2"/>
<dbReference type="InterPro" id="IPR028098">
    <property type="entry name" value="Glyco_trans_4-like_N"/>
</dbReference>
<dbReference type="EMBL" id="PVTG01000025">
    <property type="protein sequence ID" value="PRY36591.1"/>
    <property type="molecule type" value="Genomic_DNA"/>
</dbReference>
<keyword evidence="1" id="KW-0328">Glycosyltransferase</keyword>
<reference evidence="7 8" key="1">
    <citation type="submission" date="2018-03" db="EMBL/GenBank/DDBJ databases">
        <title>Genomic Encyclopedia of Archaeal and Bacterial Type Strains, Phase II (KMG-II): from individual species to whole genera.</title>
        <authorList>
            <person name="Goeker M."/>
        </authorList>
    </citation>
    <scope>NUCLEOTIDE SEQUENCE [LARGE SCALE GENOMIC DNA]</scope>
    <source>
        <strain evidence="7 8">DSM 45416</strain>
    </source>
</reference>
<dbReference type="InterPro" id="IPR001173">
    <property type="entry name" value="Glyco_trans_2-like"/>
</dbReference>
<dbReference type="InterPro" id="IPR001296">
    <property type="entry name" value="Glyco_trans_1"/>
</dbReference>
<accession>A0A2T0ST51</accession>
<dbReference type="InterPro" id="IPR050194">
    <property type="entry name" value="Glycosyltransferase_grp1"/>
</dbReference>
<dbReference type="SUPFAM" id="SSF53448">
    <property type="entry name" value="Nucleotide-diphospho-sugar transferases"/>
    <property type="match status" value="1"/>
</dbReference>
<dbReference type="CDD" id="cd03811">
    <property type="entry name" value="GT4_GT28_WabH-like"/>
    <property type="match status" value="1"/>
</dbReference>
<evidence type="ECO:0000259" key="4">
    <source>
        <dbReference type="Pfam" id="PF00534"/>
    </source>
</evidence>
<evidence type="ECO:0000256" key="2">
    <source>
        <dbReference type="ARBA" id="ARBA00022679"/>
    </source>
</evidence>
<evidence type="ECO:0000259" key="6">
    <source>
        <dbReference type="Pfam" id="PF13439"/>
    </source>
</evidence>
<gene>
    <name evidence="7" type="ORF">LY71_12512</name>
</gene>
<feature type="domain" description="Glycosyl transferase family 1" evidence="4">
    <location>
        <begin position="189"/>
        <end position="335"/>
    </location>
</feature>
<dbReference type="Pfam" id="PF00534">
    <property type="entry name" value="Glycos_transf_1"/>
    <property type="match status" value="1"/>
</dbReference>
<dbReference type="AlphaFoldDB" id="A0A2T0ST51"/>
<dbReference type="GO" id="GO:0016757">
    <property type="term" value="F:glycosyltransferase activity"/>
    <property type="evidence" value="ECO:0007669"/>
    <property type="project" value="UniProtKB-KW"/>
</dbReference>
<proteinExistence type="predicted"/>